<dbReference type="RefSeq" id="WP_269333648.1">
    <property type="nucleotide sequence ID" value="NZ_JAMZFT010000003.1"/>
</dbReference>
<evidence type="ECO:0000256" key="2">
    <source>
        <dbReference type="ARBA" id="ARBA00022741"/>
    </source>
</evidence>
<dbReference type="PROSITE" id="PS50893">
    <property type="entry name" value="ABC_TRANSPORTER_2"/>
    <property type="match status" value="1"/>
</dbReference>
<dbReference type="InterPro" id="IPR003439">
    <property type="entry name" value="ABC_transporter-like_ATP-bd"/>
</dbReference>
<dbReference type="SUPFAM" id="SSF52540">
    <property type="entry name" value="P-loop containing nucleoside triphosphate hydrolases"/>
    <property type="match status" value="1"/>
</dbReference>
<dbReference type="PROSITE" id="PS00211">
    <property type="entry name" value="ABC_TRANSPORTER_1"/>
    <property type="match status" value="1"/>
</dbReference>
<dbReference type="Pfam" id="PF00005">
    <property type="entry name" value="ABC_tran"/>
    <property type="match status" value="1"/>
</dbReference>
<dbReference type="InterPro" id="IPR050093">
    <property type="entry name" value="ABC_SmlMolc_Importer"/>
</dbReference>
<dbReference type="InterPro" id="IPR027417">
    <property type="entry name" value="P-loop_NTPase"/>
</dbReference>
<dbReference type="EMBL" id="JAMZFT010000003">
    <property type="protein sequence ID" value="MCP1337687.1"/>
    <property type="molecule type" value="Genomic_DNA"/>
</dbReference>
<dbReference type="GO" id="GO:0005524">
    <property type="term" value="F:ATP binding"/>
    <property type="evidence" value="ECO:0007669"/>
    <property type="project" value="UniProtKB-KW"/>
</dbReference>
<dbReference type="InterPro" id="IPR017871">
    <property type="entry name" value="ABC_transporter-like_CS"/>
</dbReference>
<dbReference type="Proteomes" id="UP001055804">
    <property type="component" value="Unassembled WGS sequence"/>
</dbReference>
<organism evidence="5 6">
    <name type="scientific">Futiania mangrovi</name>
    <dbReference type="NCBI Taxonomy" id="2959716"/>
    <lineage>
        <taxon>Bacteria</taxon>
        <taxon>Pseudomonadati</taxon>
        <taxon>Pseudomonadota</taxon>
        <taxon>Alphaproteobacteria</taxon>
        <taxon>Futianiales</taxon>
        <taxon>Futianiaceae</taxon>
        <taxon>Futiania</taxon>
    </lineage>
</organism>
<evidence type="ECO:0000256" key="3">
    <source>
        <dbReference type="ARBA" id="ARBA00022840"/>
    </source>
</evidence>
<evidence type="ECO:0000313" key="5">
    <source>
        <dbReference type="EMBL" id="MCP1337687.1"/>
    </source>
</evidence>
<dbReference type="SUPFAM" id="SSF50331">
    <property type="entry name" value="MOP-like"/>
    <property type="match status" value="1"/>
</dbReference>
<keyword evidence="3 5" id="KW-0067">ATP-binding</keyword>
<keyword evidence="2" id="KW-0547">Nucleotide-binding</keyword>
<accession>A0A9J6PM05</accession>
<sequence length="347" mass="37138">MSVSFQNVSYTYPGTENGVSNISFDMAPGELLAVIGPSGSGKSTILNLLVGFMKPDAGRILIDGVDITDLPPRARGVGVVFQSYALFPHMTSWQNVAYPLKVRGMAVEERKARALKALEAVGLAAFAERPPRNLSGGQQQRVALARALVFEPRALLLDEPLSALDANTREDMRDEIMRVQQQAGIATLHVTHDQEEALSIAHRVAVMHSGRLLQLAAPKELYDNPVDRTVAAFVGHANLWDGTVGEGGTVMTPVGPLTCDTGGYRAGQPVTVLVRPEHVIAHADAVAAAGAANLFDGMLDHDRFLGAVRRFDLAVAGGKIRGETRNRDALTAVSIPPEHVRLLPPVV</sequence>
<protein>
    <submittedName>
        <fullName evidence="5">ABC transporter ATP-binding protein</fullName>
    </submittedName>
</protein>
<dbReference type="GO" id="GO:0015697">
    <property type="term" value="P:quaternary ammonium group transport"/>
    <property type="evidence" value="ECO:0007669"/>
    <property type="project" value="UniProtKB-ARBA"/>
</dbReference>
<dbReference type="PANTHER" id="PTHR42781">
    <property type="entry name" value="SPERMIDINE/PUTRESCINE IMPORT ATP-BINDING PROTEIN POTA"/>
    <property type="match status" value="1"/>
</dbReference>
<reference evidence="5" key="1">
    <citation type="submission" date="2022-06" db="EMBL/GenBank/DDBJ databases">
        <title>Isolation and Genomics of Futiania mangrovii gen. nov., sp. nov., a Rare and Metabolically-versatile member in the Class Alphaproteobacteria.</title>
        <authorList>
            <person name="Liu L."/>
            <person name="Huang W.-C."/>
            <person name="Pan J."/>
            <person name="Li J."/>
            <person name="Huang Y."/>
            <person name="Du H."/>
            <person name="Liu Y."/>
            <person name="Li M."/>
        </authorList>
    </citation>
    <scope>NUCLEOTIDE SEQUENCE</scope>
    <source>
        <strain evidence="5">FT118</strain>
    </source>
</reference>
<gene>
    <name evidence="5" type="ORF">NJQ99_14790</name>
</gene>
<keyword evidence="1" id="KW-0813">Transport</keyword>
<evidence type="ECO:0000313" key="6">
    <source>
        <dbReference type="Proteomes" id="UP001055804"/>
    </source>
</evidence>
<dbReference type="GO" id="GO:0016887">
    <property type="term" value="F:ATP hydrolysis activity"/>
    <property type="evidence" value="ECO:0007669"/>
    <property type="project" value="InterPro"/>
</dbReference>
<dbReference type="PANTHER" id="PTHR42781:SF4">
    <property type="entry name" value="SPERMIDINE_PUTRESCINE IMPORT ATP-BINDING PROTEIN POTA"/>
    <property type="match status" value="1"/>
</dbReference>
<dbReference type="FunFam" id="3.40.50.300:FF:000425">
    <property type="entry name" value="Probable ABC transporter, ATP-binding subunit"/>
    <property type="match status" value="1"/>
</dbReference>
<dbReference type="InterPro" id="IPR003593">
    <property type="entry name" value="AAA+_ATPase"/>
</dbReference>
<proteinExistence type="predicted"/>
<dbReference type="AlphaFoldDB" id="A0A9J6PM05"/>
<dbReference type="InterPro" id="IPR008995">
    <property type="entry name" value="Mo/tungstate-bd_C_term_dom"/>
</dbReference>
<evidence type="ECO:0000256" key="1">
    <source>
        <dbReference type="ARBA" id="ARBA00022448"/>
    </source>
</evidence>
<evidence type="ECO:0000259" key="4">
    <source>
        <dbReference type="PROSITE" id="PS50893"/>
    </source>
</evidence>
<dbReference type="Gene3D" id="3.40.50.300">
    <property type="entry name" value="P-loop containing nucleotide triphosphate hydrolases"/>
    <property type="match status" value="1"/>
</dbReference>
<dbReference type="Gene3D" id="2.40.50.100">
    <property type="match status" value="1"/>
</dbReference>
<keyword evidence="6" id="KW-1185">Reference proteome</keyword>
<comment type="caution">
    <text evidence="5">The sequence shown here is derived from an EMBL/GenBank/DDBJ whole genome shotgun (WGS) entry which is preliminary data.</text>
</comment>
<name>A0A9J6PM05_9PROT</name>
<feature type="domain" description="ABC transporter" evidence="4">
    <location>
        <begin position="3"/>
        <end position="234"/>
    </location>
</feature>
<dbReference type="SMART" id="SM00382">
    <property type="entry name" value="AAA"/>
    <property type="match status" value="1"/>
</dbReference>